<gene>
    <name evidence="2" type="ORF">SLEP1_g17629</name>
</gene>
<proteinExistence type="predicted"/>
<dbReference type="PANTHER" id="PTHR36063">
    <property type="entry name" value="ARABIDOPSIS THALIANA GENOMIC DNA, CHROMOSOME 5, P1 CLONE:MOK16"/>
    <property type="match status" value="1"/>
</dbReference>
<name>A0AAV5IUX3_9ROSI</name>
<feature type="region of interest" description="Disordered" evidence="1">
    <location>
        <begin position="25"/>
        <end position="46"/>
    </location>
</feature>
<evidence type="ECO:0000256" key="1">
    <source>
        <dbReference type="SAM" id="MobiDB-lite"/>
    </source>
</evidence>
<accession>A0AAV5IUX3</accession>
<feature type="compositionally biased region" description="Acidic residues" evidence="1">
    <location>
        <begin position="36"/>
        <end position="46"/>
    </location>
</feature>
<evidence type="ECO:0000313" key="3">
    <source>
        <dbReference type="Proteomes" id="UP001054252"/>
    </source>
</evidence>
<organism evidence="2 3">
    <name type="scientific">Rubroshorea leprosula</name>
    <dbReference type="NCBI Taxonomy" id="152421"/>
    <lineage>
        <taxon>Eukaryota</taxon>
        <taxon>Viridiplantae</taxon>
        <taxon>Streptophyta</taxon>
        <taxon>Embryophyta</taxon>
        <taxon>Tracheophyta</taxon>
        <taxon>Spermatophyta</taxon>
        <taxon>Magnoliopsida</taxon>
        <taxon>eudicotyledons</taxon>
        <taxon>Gunneridae</taxon>
        <taxon>Pentapetalae</taxon>
        <taxon>rosids</taxon>
        <taxon>malvids</taxon>
        <taxon>Malvales</taxon>
        <taxon>Dipterocarpaceae</taxon>
        <taxon>Rubroshorea</taxon>
    </lineage>
</organism>
<dbReference type="AlphaFoldDB" id="A0AAV5IUX3"/>
<comment type="caution">
    <text evidence="2">The sequence shown here is derived from an EMBL/GenBank/DDBJ whole genome shotgun (WGS) entry which is preliminary data.</text>
</comment>
<evidence type="ECO:0000313" key="2">
    <source>
        <dbReference type="EMBL" id="GKV05642.1"/>
    </source>
</evidence>
<reference evidence="2 3" key="1">
    <citation type="journal article" date="2021" name="Commun. Biol.">
        <title>The genome of Shorea leprosula (Dipterocarpaceae) highlights the ecological relevance of drought in aseasonal tropical rainforests.</title>
        <authorList>
            <person name="Ng K.K.S."/>
            <person name="Kobayashi M.J."/>
            <person name="Fawcett J.A."/>
            <person name="Hatakeyama M."/>
            <person name="Paape T."/>
            <person name="Ng C.H."/>
            <person name="Ang C.C."/>
            <person name="Tnah L.H."/>
            <person name="Lee C.T."/>
            <person name="Nishiyama T."/>
            <person name="Sese J."/>
            <person name="O'Brien M.J."/>
            <person name="Copetti D."/>
            <person name="Mohd Noor M.I."/>
            <person name="Ong R.C."/>
            <person name="Putra M."/>
            <person name="Sireger I.Z."/>
            <person name="Indrioko S."/>
            <person name="Kosugi Y."/>
            <person name="Izuno A."/>
            <person name="Isagi Y."/>
            <person name="Lee S.L."/>
            <person name="Shimizu K.K."/>
        </authorList>
    </citation>
    <scope>NUCLEOTIDE SEQUENCE [LARGE SCALE GENOMIC DNA]</scope>
    <source>
        <strain evidence="2">214</strain>
    </source>
</reference>
<dbReference type="PANTHER" id="PTHR36063:SF1">
    <property type="entry name" value="ARABIDOPSIS THALIANA GENOMIC DNA, CHROMOSOME 5, P1 CLONE:MOK16"/>
    <property type="match status" value="1"/>
</dbReference>
<dbReference type="EMBL" id="BPVZ01000024">
    <property type="protein sequence ID" value="GKV05642.1"/>
    <property type="molecule type" value="Genomic_DNA"/>
</dbReference>
<keyword evidence="3" id="KW-1185">Reference proteome</keyword>
<protein>
    <submittedName>
        <fullName evidence="2">Uncharacterized protein</fullName>
    </submittedName>
</protein>
<sequence>MAKGNYGCYSSWVEVAPALLISPLRTSNSPGLETIKEEESEEFDDD</sequence>
<dbReference type="Proteomes" id="UP001054252">
    <property type="component" value="Unassembled WGS sequence"/>
</dbReference>